<reference evidence="2 3" key="1">
    <citation type="submission" date="2021-01" db="EMBL/GenBank/DDBJ databases">
        <title>Whole genome shotgun sequence of Actinoplanes couchii NBRC 106145.</title>
        <authorList>
            <person name="Komaki H."/>
            <person name="Tamura T."/>
        </authorList>
    </citation>
    <scope>NUCLEOTIDE SEQUENCE [LARGE SCALE GENOMIC DNA]</scope>
    <source>
        <strain evidence="2 3">NBRC 106145</strain>
    </source>
</reference>
<organism evidence="2 3">
    <name type="scientific">Actinoplanes couchii</name>
    <dbReference type="NCBI Taxonomy" id="403638"/>
    <lineage>
        <taxon>Bacteria</taxon>
        <taxon>Bacillati</taxon>
        <taxon>Actinomycetota</taxon>
        <taxon>Actinomycetes</taxon>
        <taxon>Micromonosporales</taxon>
        <taxon>Micromonosporaceae</taxon>
        <taxon>Actinoplanes</taxon>
    </lineage>
</organism>
<gene>
    <name evidence="2" type="ORF">Aco03nite_086140</name>
</gene>
<comment type="caution">
    <text evidence="2">The sequence shown here is derived from an EMBL/GenBank/DDBJ whole genome shotgun (WGS) entry which is preliminary data.</text>
</comment>
<sequence>MTIQDAVGPALVMGIELDEVDPQADDACEAAALWENVMLGAESRREWVRADRARLFWAWCLHRQGRCDDAVMALLAIGDSGRAGAVTAQILCLRLMGWCSRHDEAAAVWIRLDTGTTPLMRWSALNDLLHPANRALNDFAGRTHGKVCVFDPDHLVSAPRTGSEREFRTGWASSRDPGRASPP</sequence>
<evidence type="ECO:0000256" key="1">
    <source>
        <dbReference type="SAM" id="MobiDB-lite"/>
    </source>
</evidence>
<feature type="region of interest" description="Disordered" evidence="1">
    <location>
        <begin position="160"/>
        <end position="183"/>
    </location>
</feature>
<evidence type="ECO:0000313" key="3">
    <source>
        <dbReference type="Proteomes" id="UP000612282"/>
    </source>
</evidence>
<keyword evidence="3" id="KW-1185">Reference proteome</keyword>
<name>A0ABQ3XP70_9ACTN</name>
<protein>
    <submittedName>
        <fullName evidence="2">Uncharacterized protein</fullName>
    </submittedName>
</protein>
<accession>A0ABQ3XP70</accession>
<dbReference type="RefSeq" id="WP_203807018.1">
    <property type="nucleotide sequence ID" value="NZ_BAAAQE010000105.1"/>
</dbReference>
<dbReference type="Proteomes" id="UP000612282">
    <property type="component" value="Unassembled WGS sequence"/>
</dbReference>
<proteinExistence type="predicted"/>
<dbReference type="EMBL" id="BOMG01000105">
    <property type="protein sequence ID" value="GID60210.1"/>
    <property type="molecule type" value="Genomic_DNA"/>
</dbReference>
<evidence type="ECO:0000313" key="2">
    <source>
        <dbReference type="EMBL" id="GID60210.1"/>
    </source>
</evidence>